<protein>
    <submittedName>
        <fullName evidence="2">Uncharacterized protein</fullName>
    </submittedName>
</protein>
<keyword evidence="3" id="KW-1185">Reference proteome</keyword>
<dbReference type="AlphaFoldDB" id="A0A9P4PVQ5"/>
<comment type="caution">
    <text evidence="2">The sequence shown here is derived from an EMBL/GenBank/DDBJ whole genome shotgun (WGS) entry which is preliminary data.</text>
</comment>
<evidence type="ECO:0000256" key="1">
    <source>
        <dbReference type="SAM" id="MobiDB-lite"/>
    </source>
</evidence>
<organism evidence="2 3">
    <name type="scientific">Karstenula rhodostoma CBS 690.94</name>
    <dbReference type="NCBI Taxonomy" id="1392251"/>
    <lineage>
        <taxon>Eukaryota</taxon>
        <taxon>Fungi</taxon>
        <taxon>Dikarya</taxon>
        <taxon>Ascomycota</taxon>
        <taxon>Pezizomycotina</taxon>
        <taxon>Dothideomycetes</taxon>
        <taxon>Pleosporomycetidae</taxon>
        <taxon>Pleosporales</taxon>
        <taxon>Massarineae</taxon>
        <taxon>Didymosphaeriaceae</taxon>
        <taxon>Karstenula</taxon>
    </lineage>
</organism>
<feature type="compositionally biased region" description="Pro residues" evidence="1">
    <location>
        <begin position="1"/>
        <end position="14"/>
    </location>
</feature>
<evidence type="ECO:0000313" key="3">
    <source>
        <dbReference type="Proteomes" id="UP000799764"/>
    </source>
</evidence>
<gene>
    <name evidence="2" type="ORF">P171DRAFT_152479</name>
</gene>
<evidence type="ECO:0000313" key="2">
    <source>
        <dbReference type="EMBL" id="KAF2451107.1"/>
    </source>
</evidence>
<accession>A0A9P4PVQ5</accession>
<proteinExistence type="predicted"/>
<feature type="region of interest" description="Disordered" evidence="1">
    <location>
        <begin position="1"/>
        <end position="29"/>
    </location>
</feature>
<dbReference type="Proteomes" id="UP000799764">
    <property type="component" value="Unassembled WGS sequence"/>
</dbReference>
<dbReference type="OrthoDB" id="3798144at2759"/>
<name>A0A9P4PVQ5_9PLEO</name>
<reference evidence="2" key="1">
    <citation type="journal article" date="2020" name="Stud. Mycol.">
        <title>101 Dothideomycetes genomes: a test case for predicting lifestyles and emergence of pathogens.</title>
        <authorList>
            <person name="Haridas S."/>
            <person name="Albert R."/>
            <person name="Binder M."/>
            <person name="Bloem J."/>
            <person name="Labutti K."/>
            <person name="Salamov A."/>
            <person name="Andreopoulos B."/>
            <person name="Baker S."/>
            <person name="Barry K."/>
            <person name="Bills G."/>
            <person name="Bluhm B."/>
            <person name="Cannon C."/>
            <person name="Castanera R."/>
            <person name="Culley D."/>
            <person name="Daum C."/>
            <person name="Ezra D."/>
            <person name="Gonzalez J."/>
            <person name="Henrissat B."/>
            <person name="Kuo A."/>
            <person name="Liang C."/>
            <person name="Lipzen A."/>
            <person name="Lutzoni F."/>
            <person name="Magnuson J."/>
            <person name="Mondo S."/>
            <person name="Nolan M."/>
            <person name="Ohm R."/>
            <person name="Pangilinan J."/>
            <person name="Park H.-J."/>
            <person name="Ramirez L."/>
            <person name="Alfaro M."/>
            <person name="Sun H."/>
            <person name="Tritt A."/>
            <person name="Yoshinaga Y."/>
            <person name="Zwiers L.-H."/>
            <person name="Turgeon B."/>
            <person name="Goodwin S."/>
            <person name="Spatafora J."/>
            <person name="Crous P."/>
            <person name="Grigoriev I."/>
        </authorList>
    </citation>
    <scope>NUCLEOTIDE SEQUENCE</scope>
    <source>
        <strain evidence="2">CBS 690.94</strain>
    </source>
</reference>
<sequence length="218" mass="23917">MHVPPTGAPPPSSRPPAHHLDSTRTATPRQVHTVTVRDFLTARHGFTLPSSHAYVASYDAARAHACRSLFRNGRAFGVHFHLSVNEDCDGGEEGGIKREEWEGVIKGQAGGGGKVVVWAHFERRRGVGLFGEVLGEGVRAAGRKKKKGREEGRRRVRVREGYALPPLNASPWVYFSRYTEIVPRPLPLPLRTVDGGKVSYLFLAGVRAQHTAIETIAC</sequence>
<dbReference type="EMBL" id="MU001493">
    <property type="protein sequence ID" value="KAF2451107.1"/>
    <property type="molecule type" value="Genomic_DNA"/>
</dbReference>